<evidence type="ECO:0000313" key="1">
    <source>
        <dbReference type="Proteomes" id="UP000887565"/>
    </source>
</evidence>
<protein>
    <submittedName>
        <fullName evidence="2">Uncharacterized protein</fullName>
    </submittedName>
</protein>
<accession>A0A915KVZ0</accession>
<evidence type="ECO:0000313" key="2">
    <source>
        <dbReference type="WBParaSite" id="nRc.2.0.1.t42965-RA"/>
    </source>
</evidence>
<reference evidence="2" key="1">
    <citation type="submission" date="2022-11" db="UniProtKB">
        <authorList>
            <consortium name="WormBaseParasite"/>
        </authorList>
    </citation>
    <scope>IDENTIFICATION</scope>
</reference>
<keyword evidence="1" id="KW-1185">Reference proteome</keyword>
<dbReference type="WBParaSite" id="nRc.2.0.1.t42965-RA">
    <property type="protein sequence ID" value="nRc.2.0.1.t42965-RA"/>
    <property type="gene ID" value="nRc.2.0.1.g42965"/>
</dbReference>
<organism evidence="1 2">
    <name type="scientific">Romanomermis culicivorax</name>
    <name type="common">Nematode worm</name>
    <dbReference type="NCBI Taxonomy" id="13658"/>
    <lineage>
        <taxon>Eukaryota</taxon>
        <taxon>Metazoa</taxon>
        <taxon>Ecdysozoa</taxon>
        <taxon>Nematoda</taxon>
        <taxon>Enoplea</taxon>
        <taxon>Dorylaimia</taxon>
        <taxon>Mermithida</taxon>
        <taxon>Mermithoidea</taxon>
        <taxon>Mermithidae</taxon>
        <taxon>Romanomermis</taxon>
    </lineage>
</organism>
<sequence>MSTFAILHGDLFKSIVIETSLFNNLKIDGKIVKCNEIVKLTATSERQCGLHTFLRLLEIAARKSSQRVKKVRPAHLFAAFKNCGPQVVRFAGRNPQPPCGLHFLTSLCLAILKSFFPELPRTSECRHWSLWSKCVSSENYRFNGPFDIPGYCQMDYSLVNYIRDRGPIIETVNHYFNKMNMSKKACGMCNFQYSCGRMCSPAASTDVLMVFPADIQEKISALPGPNCISVEKRCFCCCDPYLPDPVTLTCKLIADDDRKVFRKATDLPRQGRRRFGRMMRK</sequence>
<dbReference type="Proteomes" id="UP000887565">
    <property type="component" value="Unplaced"/>
</dbReference>
<name>A0A915KVZ0_ROMCU</name>
<dbReference type="AlphaFoldDB" id="A0A915KVZ0"/>
<dbReference type="PANTHER" id="PTHR37443">
    <property type="entry name" value="PROTEIN CBG09852-RELATED"/>
    <property type="match status" value="1"/>
</dbReference>
<dbReference type="PANTHER" id="PTHR37443:SF1">
    <property type="entry name" value="PROTEIN CBG23797"/>
    <property type="match status" value="1"/>
</dbReference>
<proteinExistence type="predicted"/>
<dbReference type="InterPro" id="IPR040271">
    <property type="entry name" value="T19C3.2-like"/>
</dbReference>